<comment type="caution">
    <text evidence="1">The sequence shown here is derived from an EMBL/GenBank/DDBJ whole genome shotgun (WGS) entry which is preliminary data.</text>
</comment>
<dbReference type="STRING" id="592026.GCWU0000282_000093"/>
<reference evidence="1 2" key="1">
    <citation type="submission" date="2013-06" db="EMBL/GenBank/DDBJ databases">
        <authorList>
            <person name="Weinstock G."/>
            <person name="Sodergren E."/>
            <person name="Clifton S."/>
            <person name="Fulton L."/>
            <person name="Fulton B."/>
            <person name="Courtney L."/>
            <person name="Fronick C."/>
            <person name="Harrison M."/>
            <person name="Strong C."/>
            <person name="Farmer C."/>
            <person name="Delahaunty K."/>
            <person name="Markovic C."/>
            <person name="Hall O."/>
            <person name="Minx P."/>
            <person name="Tomlinson C."/>
            <person name="Mitreva M."/>
            <person name="Nelson J."/>
            <person name="Hou S."/>
            <person name="Wollam A."/>
            <person name="Pepin K.H."/>
            <person name="Johnson M."/>
            <person name="Bhonagiri V."/>
            <person name="Nash W.E."/>
            <person name="Warren W."/>
            <person name="Chinwalla A."/>
            <person name="Mardis E.R."/>
            <person name="Wilson R.K."/>
        </authorList>
    </citation>
    <scope>NUCLEOTIDE SEQUENCE [LARGE SCALE GENOMIC DNA]</scope>
    <source>
        <strain evidence="1 2">ATCC 51271</strain>
    </source>
</reference>
<dbReference type="EMBL" id="ACIL03000002">
    <property type="protein sequence ID" value="ESL04706.1"/>
    <property type="molecule type" value="Genomic_DNA"/>
</dbReference>
<accession>V2YAM3</accession>
<evidence type="ECO:0000313" key="1">
    <source>
        <dbReference type="EMBL" id="ESL04706.1"/>
    </source>
</evidence>
<keyword evidence="2" id="KW-1185">Reference proteome</keyword>
<gene>
    <name evidence="1" type="ORF">GCWU0000282_000093</name>
</gene>
<dbReference type="AlphaFoldDB" id="V2YAM3"/>
<organism evidence="1 2">
    <name type="scientific">Catonella morbi ATCC 51271</name>
    <dbReference type="NCBI Taxonomy" id="592026"/>
    <lineage>
        <taxon>Bacteria</taxon>
        <taxon>Bacillati</taxon>
        <taxon>Bacillota</taxon>
        <taxon>Clostridia</taxon>
        <taxon>Lachnospirales</taxon>
        <taxon>Lachnospiraceae</taxon>
        <taxon>Catonella</taxon>
    </lineage>
</organism>
<dbReference type="RefSeq" id="WP_023352998.1">
    <property type="nucleotide sequence ID" value="NZ_KI535366.1"/>
</dbReference>
<proteinExistence type="predicted"/>
<dbReference type="HOGENOM" id="CLU_1465721_0_0_9"/>
<dbReference type="Proteomes" id="UP000018227">
    <property type="component" value="Unassembled WGS sequence"/>
</dbReference>
<name>V2YAM3_9FIRM</name>
<protein>
    <submittedName>
        <fullName evidence="1">Uncharacterized protein</fullName>
    </submittedName>
</protein>
<sequence length="192" mass="22343">MKKNKSIFAPIISGIYKKISCMKTGTIKNNNKLQVTKSEFVNDYLTVEEQEMFEKRAIPMGVWWRGKGAILGCDLPNKVICTVDRENHVYLFDLGIYHDALDLDMYNFELVWDDVLGNIGVTFTMKYEYTSERIIGGVGRNIIWKDFKLNMPYEFHSKRELVIVKIKEAMQTYGTTGRPEAPIPKYKIEFDF</sequence>
<evidence type="ECO:0000313" key="2">
    <source>
        <dbReference type="Proteomes" id="UP000018227"/>
    </source>
</evidence>